<dbReference type="Proteomes" id="UP000799440">
    <property type="component" value="Unassembled WGS sequence"/>
</dbReference>
<name>A0A6A6V2K9_9PLEO</name>
<organism evidence="2 3">
    <name type="scientific">Sporormia fimetaria CBS 119925</name>
    <dbReference type="NCBI Taxonomy" id="1340428"/>
    <lineage>
        <taxon>Eukaryota</taxon>
        <taxon>Fungi</taxon>
        <taxon>Dikarya</taxon>
        <taxon>Ascomycota</taxon>
        <taxon>Pezizomycotina</taxon>
        <taxon>Dothideomycetes</taxon>
        <taxon>Pleosporomycetidae</taxon>
        <taxon>Pleosporales</taxon>
        <taxon>Sporormiaceae</taxon>
        <taxon>Sporormia</taxon>
    </lineage>
</organism>
<feature type="region of interest" description="Disordered" evidence="1">
    <location>
        <begin position="316"/>
        <end position="398"/>
    </location>
</feature>
<feature type="compositionally biased region" description="Polar residues" evidence="1">
    <location>
        <begin position="505"/>
        <end position="516"/>
    </location>
</feature>
<feature type="compositionally biased region" description="Low complexity" evidence="1">
    <location>
        <begin position="56"/>
        <end position="69"/>
    </location>
</feature>
<evidence type="ECO:0000256" key="1">
    <source>
        <dbReference type="SAM" id="MobiDB-lite"/>
    </source>
</evidence>
<gene>
    <name evidence="2" type="ORF">M011DRAFT_194944</name>
</gene>
<evidence type="ECO:0000313" key="2">
    <source>
        <dbReference type="EMBL" id="KAF2744253.1"/>
    </source>
</evidence>
<feature type="compositionally biased region" description="Polar residues" evidence="1">
    <location>
        <begin position="461"/>
        <end position="476"/>
    </location>
</feature>
<keyword evidence="3" id="KW-1185">Reference proteome</keyword>
<feature type="region of interest" description="Disordered" evidence="1">
    <location>
        <begin position="35"/>
        <end position="94"/>
    </location>
</feature>
<feature type="compositionally biased region" description="Polar residues" evidence="1">
    <location>
        <begin position="78"/>
        <end position="94"/>
    </location>
</feature>
<feature type="compositionally biased region" description="Low complexity" evidence="1">
    <location>
        <begin position="525"/>
        <end position="534"/>
    </location>
</feature>
<accession>A0A6A6V2K9</accession>
<feature type="region of interest" description="Disordered" evidence="1">
    <location>
        <begin position="669"/>
        <end position="821"/>
    </location>
</feature>
<feature type="compositionally biased region" description="Pro residues" evidence="1">
    <location>
        <begin position="774"/>
        <end position="821"/>
    </location>
</feature>
<evidence type="ECO:0000313" key="3">
    <source>
        <dbReference type="Proteomes" id="UP000799440"/>
    </source>
</evidence>
<feature type="compositionally biased region" description="Polar residues" evidence="1">
    <location>
        <begin position="739"/>
        <end position="753"/>
    </location>
</feature>
<dbReference type="EMBL" id="MU006590">
    <property type="protein sequence ID" value="KAF2744253.1"/>
    <property type="molecule type" value="Genomic_DNA"/>
</dbReference>
<protein>
    <recommendedName>
        <fullName evidence="4">PH domain-containing protein</fullName>
    </recommendedName>
</protein>
<proteinExistence type="predicted"/>
<feature type="compositionally biased region" description="Polar residues" evidence="1">
    <location>
        <begin position="426"/>
        <end position="444"/>
    </location>
</feature>
<feature type="region of interest" description="Disordered" evidence="1">
    <location>
        <begin position="426"/>
        <end position="656"/>
    </location>
</feature>
<feature type="compositionally biased region" description="Polar residues" evidence="1">
    <location>
        <begin position="687"/>
        <end position="696"/>
    </location>
</feature>
<feature type="compositionally biased region" description="Pro residues" evidence="1">
    <location>
        <begin position="38"/>
        <end position="49"/>
    </location>
</feature>
<evidence type="ECO:0008006" key="4">
    <source>
        <dbReference type="Google" id="ProtNLM"/>
    </source>
</evidence>
<feature type="compositionally biased region" description="Polar residues" evidence="1">
    <location>
        <begin position="669"/>
        <end position="679"/>
    </location>
</feature>
<dbReference type="AlphaFoldDB" id="A0A6A6V2K9"/>
<feature type="compositionally biased region" description="Pro residues" evidence="1">
    <location>
        <begin position="587"/>
        <end position="597"/>
    </location>
</feature>
<reference evidence="2" key="1">
    <citation type="journal article" date="2020" name="Stud. Mycol.">
        <title>101 Dothideomycetes genomes: a test case for predicting lifestyles and emergence of pathogens.</title>
        <authorList>
            <person name="Haridas S."/>
            <person name="Albert R."/>
            <person name="Binder M."/>
            <person name="Bloem J."/>
            <person name="Labutti K."/>
            <person name="Salamov A."/>
            <person name="Andreopoulos B."/>
            <person name="Baker S."/>
            <person name="Barry K."/>
            <person name="Bills G."/>
            <person name="Bluhm B."/>
            <person name="Cannon C."/>
            <person name="Castanera R."/>
            <person name="Culley D."/>
            <person name="Daum C."/>
            <person name="Ezra D."/>
            <person name="Gonzalez J."/>
            <person name="Henrissat B."/>
            <person name="Kuo A."/>
            <person name="Liang C."/>
            <person name="Lipzen A."/>
            <person name="Lutzoni F."/>
            <person name="Magnuson J."/>
            <person name="Mondo S."/>
            <person name="Nolan M."/>
            <person name="Ohm R."/>
            <person name="Pangilinan J."/>
            <person name="Park H.-J."/>
            <person name="Ramirez L."/>
            <person name="Alfaro M."/>
            <person name="Sun H."/>
            <person name="Tritt A."/>
            <person name="Yoshinaga Y."/>
            <person name="Zwiers L.-H."/>
            <person name="Turgeon B."/>
            <person name="Goodwin S."/>
            <person name="Spatafora J."/>
            <person name="Crous P."/>
            <person name="Grigoriev I."/>
        </authorList>
    </citation>
    <scope>NUCLEOTIDE SEQUENCE</scope>
    <source>
        <strain evidence="2">CBS 119925</strain>
    </source>
</reference>
<feature type="compositionally biased region" description="Polar residues" evidence="1">
    <location>
        <begin position="358"/>
        <end position="398"/>
    </location>
</feature>
<dbReference type="OrthoDB" id="1749473at2759"/>
<sequence length="821" mass="88946">MKCWYYGDSSKMSLFNLFSKPKVERARGHIEVGLAVPMAPPPPPPPPPEQISMALPESPSTTEPEPSSPAQEVRRSRSSQMFRPTSFRTPRTPLNTVDWELPPLDEAYQQSIKHATVQSCVFSPEALLRTQSQRKQLETFRERMDSHGDLSLTLDKGEHRKLEKNHKRLISHTTMSAQSPQLTDKVFVLTEMGYVLQYSGDGAHDRLPERLLRLGKESVAYACDLIPGKHFVLQISRSAKEDGTVAIGPKASLLSRLRRQPTPIKHPAGSFLLILDSAEDMEEWMSAVRNKIDLLNGANDSQDTTPRSSIWSEELVEKRSQEGTAPAVNYSLKRDSNRMSTAGPVDSPHQPEYPESPKITTTASEYGRTDNTAHTADSDSVQPSRYSDQRISSGVPSIPTTAIFREQSQLEQLQDKSRYSYVSTATSASGAGTRDTSPNASLAPTSPKEAFSSADAEPFRSATSLRSFQMNPSTTPTHRRRSMQPLPVTTEDALLSPESIPVSPQRHSFYSPTSPTLGDAEQKTLDSSSASLPVAPAPPEPPASQLAPLLCRPTARNVRYSTQPPLRTGGRSASAPPARYSVISPPLHRPAPAPPASQPRSILQDAGDTSLPRSGRRVAQTPKPFLRPIPVRPQNHHTDGSNVLPRRQSSLGPPLLPLGVVVNRSVTTPVMTPSNCSESSTERSNPERSNPSQQETALRRPINVRIRSDPAPFLSSSRPVPGPVRAISSTPSFIPGKRSSPNSASPQPSTSISALRPPVLPHTVSSVRSMPAMGLPPPAPPPTMPLPAPPPLSPPTVPLPALPAPPPTIPLPAPPGPAPFA</sequence>